<feature type="domain" description="WCX" evidence="2">
    <location>
        <begin position="254"/>
        <end position="329"/>
    </location>
</feature>
<protein>
    <submittedName>
        <fullName evidence="3">WYL domain-containing protein</fullName>
    </submittedName>
</protein>
<dbReference type="RefSeq" id="WP_275116407.1">
    <property type="nucleotide sequence ID" value="NZ_JAOTPO010000001.1"/>
</dbReference>
<evidence type="ECO:0000313" key="4">
    <source>
        <dbReference type="Proteomes" id="UP001148125"/>
    </source>
</evidence>
<name>A0ABT5V8K4_9BACI</name>
<dbReference type="PANTHER" id="PTHR34580">
    <property type="match status" value="1"/>
</dbReference>
<evidence type="ECO:0000313" key="3">
    <source>
        <dbReference type="EMBL" id="MDE5411770.1"/>
    </source>
</evidence>
<feature type="domain" description="WYL" evidence="1">
    <location>
        <begin position="147"/>
        <end position="224"/>
    </location>
</feature>
<reference evidence="3" key="1">
    <citation type="submission" date="2024-05" db="EMBL/GenBank/DDBJ databases">
        <title>Alkalihalobacillus sp. strain MEB203 novel alkaliphilic bacterium from Lonar Lake, India.</title>
        <authorList>
            <person name="Joshi A."/>
            <person name="Thite S."/>
            <person name="Mengade P."/>
        </authorList>
    </citation>
    <scope>NUCLEOTIDE SEQUENCE</scope>
    <source>
        <strain evidence="3">MEB 203</strain>
    </source>
</reference>
<dbReference type="InterPro" id="IPR026881">
    <property type="entry name" value="WYL_dom"/>
</dbReference>
<dbReference type="PROSITE" id="PS52050">
    <property type="entry name" value="WYL"/>
    <property type="match status" value="1"/>
</dbReference>
<dbReference type="Pfam" id="PF13280">
    <property type="entry name" value="WYL"/>
    <property type="match status" value="1"/>
</dbReference>
<keyword evidence="4" id="KW-1185">Reference proteome</keyword>
<evidence type="ECO:0000259" key="1">
    <source>
        <dbReference type="Pfam" id="PF13280"/>
    </source>
</evidence>
<dbReference type="Pfam" id="PF25583">
    <property type="entry name" value="WCX"/>
    <property type="match status" value="1"/>
</dbReference>
<accession>A0ABT5V8K4</accession>
<organism evidence="3 4">
    <name type="scientific">Alkalihalobacterium chitinilyticum</name>
    <dbReference type="NCBI Taxonomy" id="2980103"/>
    <lineage>
        <taxon>Bacteria</taxon>
        <taxon>Bacillati</taxon>
        <taxon>Bacillota</taxon>
        <taxon>Bacilli</taxon>
        <taxon>Bacillales</taxon>
        <taxon>Bacillaceae</taxon>
        <taxon>Alkalihalobacterium</taxon>
    </lineage>
</organism>
<dbReference type="Proteomes" id="UP001148125">
    <property type="component" value="Unassembled WGS sequence"/>
</dbReference>
<sequence length="334" mass="39356">MSEVKTGIRLLLLKGIFLRHTDEHHQLSIKDLVEKLKMELGPGETVEQKAVKRYIKTLQATGFDIIENIEKYGEIFYSHQDRLFENYQLRLLIDPILSARFITEDEKKHLVTNLKKLTSKHTAKSLPDPIVYQQSINSDYQLIKLHIDTIHTAIYEQKRITFQYGDFNFEKEFQLRHGGALYRIEPHALIWESDFYYLIGEDIKYDDTENPRNYRLDRMRNVTITDERFTKKTRDLSTYVQNSFHMFGGQDQWVTLEFKLDQNVLNGVIDKFGIEVDIRQTGEETFAIKAKAKISEGLKGWILTWGSKVKVLSPPSLVEEIEKEIQEMMNRYLR</sequence>
<gene>
    <name evidence="3" type="ORF">N7Z68_00055</name>
</gene>
<dbReference type="InterPro" id="IPR057727">
    <property type="entry name" value="WCX_dom"/>
</dbReference>
<comment type="caution">
    <text evidence="3">The sequence shown here is derived from an EMBL/GenBank/DDBJ whole genome shotgun (WGS) entry which is preliminary data.</text>
</comment>
<dbReference type="PANTHER" id="PTHR34580:SF1">
    <property type="entry name" value="PROTEIN PAFC"/>
    <property type="match status" value="1"/>
</dbReference>
<dbReference type="InterPro" id="IPR051534">
    <property type="entry name" value="CBASS_pafABC_assoc_protein"/>
</dbReference>
<evidence type="ECO:0000259" key="2">
    <source>
        <dbReference type="Pfam" id="PF25583"/>
    </source>
</evidence>
<dbReference type="EMBL" id="JAOTPO010000001">
    <property type="protein sequence ID" value="MDE5411770.1"/>
    <property type="molecule type" value="Genomic_DNA"/>
</dbReference>
<proteinExistence type="predicted"/>